<name>A0A812U5W5_9DINO</name>
<keyword evidence="2" id="KW-1185">Reference proteome</keyword>
<reference evidence="1" key="1">
    <citation type="submission" date="2021-02" db="EMBL/GenBank/DDBJ databases">
        <authorList>
            <person name="Dougan E. K."/>
            <person name="Rhodes N."/>
            <person name="Thang M."/>
            <person name="Chan C."/>
        </authorList>
    </citation>
    <scope>NUCLEOTIDE SEQUENCE</scope>
</reference>
<dbReference type="AlphaFoldDB" id="A0A812U5W5"/>
<gene>
    <name evidence="1" type="ORF">SNEC2469_LOCUS16276</name>
</gene>
<evidence type="ECO:0000313" key="1">
    <source>
        <dbReference type="EMBL" id="CAE7562987.1"/>
    </source>
</evidence>
<evidence type="ECO:0000313" key="2">
    <source>
        <dbReference type="Proteomes" id="UP000601435"/>
    </source>
</evidence>
<protein>
    <submittedName>
        <fullName evidence="1">Uncharacterized protein</fullName>
    </submittedName>
</protein>
<accession>A0A812U5W5</accession>
<dbReference type="OrthoDB" id="442831at2759"/>
<sequence length="433" mass="50760">MFQHCFAPRPSEIESYWKHVEQHCRWFDDHPGRQAANKKRLLPFCLYGDEINAFKNAENGSICVLGFGSDLAYGNPALERYYLFTAFSEHNSTENTFDDIIRALVPRLRYMFDETSFNWCSAGWRWTYSSTQGDLKFITDRYGLHNFRKNRICDLCECVKKDDNIAMTLADFRETAAYRATHYTHQDYMQSTTPETRSPLFELDGVNLHRFLHDPCHGQLLGTGKNTNGSCLTYLCERSYFAPWPERGIYENVMSEYRVLYPSMAAKAAQSKMISYWLAMVAGDLAARADATPTDKAVSACIYAYVDTLRKMDEYPLLLSEEQSNELYNSGMRHLRLYSYLHRESAKRTGTEVMRNCWLLQPKHHFFYHMCRDCKEQRLNPSYYSLLTAESWIGYIGRVSRRTHRSTMTARTLQRYCTLLFFRLKRIERNISI</sequence>
<dbReference type="EMBL" id="CAJNJA010026674">
    <property type="protein sequence ID" value="CAE7562987.1"/>
    <property type="molecule type" value="Genomic_DNA"/>
</dbReference>
<proteinExistence type="predicted"/>
<organism evidence="1 2">
    <name type="scientific">Symbiodinium necroappetens</name>
    <dbReference type="NCBI Taxonomy" id="1628268"/>
    <lineage>
        <taxon>Eukaryota</taxon>
        <taxon>Sar</taxon>
        <taxon>Alveolata</taxon>
        <taxon>Dinophyceae</taxon>
        <taxon>Suessiales</taxon>
        <taxon>Symbiodiniaceae</taxon>
        <taxon>Symbiodinium</taxon>
    </lineage>
</organism>
<dbReference type="Proteomes" id="UP000601435">
    <property type="component" value="Unassembled WGS sequence"/>
</dbReference>
<comment type="caution">
    <text evidence="1">The sequence shown here is derived from an EMBL/GenBank/DDBJ whole genome shotgun (WGS) entry which is preliminary data.</text>
</comment>